<dbReference type="InterPro" id="IPR000109">
    <property type="entry name" value="POT_fam"/>
</dbReference>
<comment type="similarity">
    <text evidence="2">Belongs to the major facilitator superfamily. Proton-dependent oligopeptide transporter (POT/PTR) (TC 2.A.17) family.</text>
</comment>
<name>A0ABM4UNC4_COFAR</name>
<dbReference type="GeneID" id="113692432"/>
<feature type="transmembrane region" description="Helical" evidence="7">
    <location>
        <begin position="63"/>
        <end position="82"/>
    </location>
</feature>
<dbReference type="PANTHER" id="PTHR11654">
    <property type="entry name" value="OLIGOPEPTIDE TRANSPORTER-RELATED"/>
    <property type="match status" value="1"/>
</dbReference>
<dbReference type="PROSITE" id="PS01022">
    <property type="entry name" value="PTR2_1"/>
    <property type="match status" value="1"/>
</dbReference>
<dbReference type="RefSeq" id="XP_071908790.1">
    <property type="nucleotide sequence ID" value="XM_072052689.1"/>
</dbReference>
<proteinExistence type="inferred from homology"/>
<evidence type="ECO:0000256" key="6">
    <source>
        <dbReference type="ARBA" id="ARBA00044504"/>
    </source>
</evidence>
<evidence type="ECO:0000313" key="9">
    <source>
        <dbReference type="RefSeq" id="XP_071908790.1"/>
    </source>
</evidence>
<dbReference type="InterPro" id="IPR036259">
    <property type="entry name" value="MFS_trans_sf"/>
</dbReference>
<evidence type="ECO:0000256" key="4">
    <source>
        <dbReference type="ARBA" id="ARBA00022989"/>
    </source>
</evidence>
<dbReference type="SUPFAM" id="SSF103473">
    <property type="entry name" value="MFS general substrate transporter"/>
    <property type="match status" value="1"/>
</dbReference>
<feature type="transmembrane region" description="Helical" evidence="7">
    <location>
        <begin position="132"/>
        <end position="152"/>
    </location>
</feature>
<sequence length="485" mass="53920">MELCSDSMTTVQQVSKRKGGLITMPFIIANEAFERVASVGLHINMILYLTGEYHFDNATGASILFWWAAISNFLPTFGAFLSDSYLGRFRVIALGTVVSLLGQAALWLTALLPEARPPHCPHYPDNCAKPNAGQLALLFSAFALMSIGAGGIRPCSLAFGADQFDNPENPKNQRILQSFFNWFFNKACIARNLDGGLEADGSIWDPWKACTVEQVENLKALIKVLPIWSTSIMIAVTISQNSFPLLQAGTMDRRIIGNFKIPPAWLYVFAVLTMGIWVAIYDRILVPWLAKYTKHKRGLSFELRIGTGLFLSCLATGMAAAVERTRRNRAISLGLAENPLSVVNMSVFWLAPQYCMTGLAEAFNAIGQIEFYYAHFPKSMASIGVALFALGLAVGNLVASLIVLIVDHASKTDGKPSWVSNNLNEGHYDYYYWVLCLLSFVNFFYFIFLYLFVDCYGEEKFRDNNEGECMEEKEEASAKSVSNVF</sequence>
<keyword evidence="5 7" id="KW-0472">Membrane</keyword>
<comment type="subcellular location">
    <subcellularLocation>
        <location evidence="1">Membrane</location>
        <topology evidence="1">Multi-pass membrane protein</topology>
    </subcellularLocation>
</comment>
<reference evidence="9" key="1">
    <citation type="submission" date="2025-08" db="UniProtKB">
        <authorList>
            <consortium name="RefSeq"/>
        </authorList>
    </citation>
    <scope>IDENTIFICATION</scope>
    <source>
        <tissue evidence="9">Leaves</tissue>
    </source>
</reference>
<evidence type="ECO:0000256" key="5">
    <source>
        <dbReference type="ARBA" id="ARBA00023136"/>
    </source>
</evidence>
<accession>A0ABM4UNC4</accession>
<feature type="transmembrane region" description="Helical" evidence="7">
    <location>
        <begin position="89"/>
        <end position="112"/>
    </location>
</feature>
<evidence type="ECO:0000256" key="3">
    <source>
        <dbReference type="ARBA" id="ARBA00022692"/>
    </source>
</evidence>
<feature type="transmembrane region" description="Helical" evidence="7">
    <location>
        <begin position="264"/>
        <end position="281"/>
    </location>
</feature>
<evidence type="ECO:0000256" key="2">
    <source>
        <dbReference type="ARBA" id="ARBA00005982"/>
    </source>
</evidence>
<protein>
    <submittedName>
        <fullName evidence="9">Protein NRT1/ PTR FAMILY 1.2-like isoform X2</fullName>
    </submittedName>
</protein>
<dbReference type="Gene3D" id="1.20.1250.20">
    <property type="entry name" value="MFS general substrate transporter like domains"/>
    <property type="match status" value="2"/>
</dbReference>
<dbReference type="InterPro" id="IPR018456">
    <property type="entry name" value="PTR2_symporter_CS"/>
</dbReference>
<comment type="similarity">
    <text evidence="6">Belongs to the major facilitator superfamily. Phosphate:H(+) symporter (TC 2.A.1.9) family.</text>
</comment>
<evidence type="ECO:0000256" key="1">
    <source>
        <dbReference type="ARBA" id="ARBA00004141"/>
    </source>
</evidence>
<keyword evidence="4 7" id="KW-1133">Transmembrane helix</keyword>
<keyword evidence="8" id="KW-1185">Reference proteome</keyword>
<dbReference type="Proteomes" id="UP001652660">
    <property type="component" value="Chromosome 6c"/>
</dbReference>
<evidence type="ECO:0000256" key="7">
    <source>
        <dbReference type="SAM" id="Phobius"/>
    </source>
</evidence>
<feature type="transmembrane region" description="Helical" evidence="7">
    <location>
        <begin position="430"/>
        <end position="453"/>
    </location>
</feature>
<evidence type="ECO:0000313" key="8">
    <source>
        <dbReference type="Proteomes" id="UP001652660"/>
    </source>
</evidence>
<dbReference type="Pfam" id="PF00854">
    <property type="entry name" value="PTR2"/>
    <property type="match status" value="2"/>
</dbReference>
<feature type="transmembrane region" description="Helical" evidence="7">
    <location>
        <begin position="301"/>
        <end position="322"/>
    </location>
</feature>
<organism evidence="8 9">
    <name type="scientific">Coffea arabica</name>
    <name type="common">Arabian coffee</name>
    <dbReference type="NCBI Taxonomy" id="13443"/>
    <lineage>
        <taxon>Eukaryota</taxon>
        <taxon>Viridiplantae</taxon>
        <taxon>Streptophyta</taxon>
        <taxon>Embryophyta</taxon>
        <taxon>Tracheophyta</taxon>
        <taxon>Spermatophyta</taxon>
        <taxon>Magnoliopsida</taxon>
        <taxon>eudicotyledons</taxon>
        <taxon>Gunneridae</taxon>
        <taxon>Pentapetalae</taxon>
        <taxon>asterids</taxon>
        <taxon>lamiids</taxon>
        <taxon>Gentianales</taxon>
        <taxon>Rubiaceae</taxon>
        <taxon>Ixoroideae</taxon>
        <taxon>Gardenieae complex</taxon>
        <taxon>Bertiereae - Coffeeae clade</taxon>
        <taxon>Coffeeae</taxon>
        <taxon>Coffea</taxon>
    </lineage>
</organism>
<gene>
    <name evidence="9" type="primary">LOC113692432</name>
</gene>
<feature type="transmembrane region" description="Helical" evidence="7">
    <location>
        <begin position="385"/>
        <end position="410"/>
    </location>
</feature>
<keyword evidence="3 7" id="KW-0812">Transmembrane</keyword>